<keyword evidence="1" id="KW-0472">Membrane</keyword>
<dbReference type="RefSeq" id="WP_101072587.1">
    <property type="nucleotide sequence ID" value="NZ_PISP01000001.1"/>
</dbReference>
<gene>
    <name evidence="2" type="ORF">CWD77_06620</name>
</gene>
<name>A0A2N0VLU9_9BACT</name>
<keyword evidence="1" id="KW-1133">Transmembrane helix</keyword>
<evidence type="ECO:0000313" key="2">
    <source>
        <dbReference type="EMBL" id="PKD45121.1"/>
    </source>
</evidence>
<sequence>MIENLAIGLVLGLIGIGVLGILVSGIKNVVNGKSDIKRVGAMGVPVVVFVISYATLGSANQAGVATMMFMIVAMILGIVVTGTRGTFKF</sequence>
<comment type="caution">
    <text evidence="2">The sequence shown here is derived from an EMBL/GenBank/DDBJ whole genome shotgun (WGS) entry which is preliminary data.</text>
</comment>
<dbReference type="Proteomes" id="UP000233398">
    <property type="component" value="Unassembled WGS sequence"/>
</dbReference>
<organism evidence="2 3">
    <name type="scientific">Rhodohalobacter barkolensis</name>
    <dbReference type="NCBI Taxonomy" id="2053187"/>
    <lineage>
        <taxon>Bacteria</taxon>
        <taxon>Pseudomonadati</taxon>
        <taxon>Balneolota</taxon>
        <taxon>Balneolia</taxon>
        <taxon>Balneolales</taxon>
        <taxon>Balneolaceae</taxon>
        <taxon>Rhodohalobacter</taxon>
    </lineage>
</organism>
<keyword evidence="1" id="KW-0812">Transmembrane</keyword>
<proteinExistence type="predicted"/>
<accession>A0A2N0VLU9</accession>
<dbReference type="OrthoDB" id="1525348at2"/>
<dbReference type="EMBL" id="PISP01000001">
    <property type="protein sequence ID" value="PKD45121.1"/>
    <property type="molecule type" value="Genomic_DNA"/>
</dbReference>
<evidence type="ECO:0000313" key="3">
    <source>
        <dbReference type="Proteomes" id="UP000233398"/>
    </source>
</evidence>
<reference evidence="2 3" key="1">
    <citation type="submission" date="2017-11" db="EMBL/GenBank/DDBJ databases">
        <title>Rhodohalobacter 15182 sp. nov., isolated from a salt lake.</title>
        <authorList>
            <person name="Han S."/>
        </authorList>
    </citation>
    <scope>NUCLEOTIDE SEQUENCE [LARGE SCALE GENOMIC DNA]</scope>
    <source>
        <strain evidence="2 3">15182</strain>
    </source>
</reference>
<dbReference type="AlphaFoldDB" id="A0A2N0VLU9"/>
<feature type="transmembrane region" description="Helical" evidence="1">
    <location>
        <begin position="6"/>
        <end position="26"/>
    </location>
</feature>
<feature type="transmembrane region" description="Helical" evidence="1">
    <location>
        <begin position="62"/>
        <end position="83"/>
    </location>
</feature>
<feature type="transmembrane region" description="Helical" evidence="1">
    <location>
        <begin position="38"/>
        <end position="56"/>
    </location>
</feature>
<protein>
    <submittedName>
        <fullName evidence="2">Uncharacterized protein</fullName>
    </submittedName>
</protein>
<evidence type="ECO:0000256" key="1">
    <source>
        <dbReference type="SAM" id="Phobius"/>
    </source>
</evidence>
<keyword evidence="3" id="KW-1185">Reference proteome</keyword>